<dbReference type="EMBL" id="KX517798">
    <property type="protein sequence ID" value="ARD69664.1"/>
    <property type="molecule type" value="Genomic_DNA"/>
</dbReference>
<keyword evidence="1" id="KW-0614">Plasmid</keyword>
<gene>
    <name evidence="2" type="ORF">Xhom_04456</name>
</gene>
<dbReference type="Proteomes" id="UP000225433">
    <property type="component" value="Unassembled WGS sequence"/>
</dbReference>
<reference evidence="2 3" key="2">
    <citation type="journal article" date="2017" name="Nat. Microbiol.">
        <title>Natural product diversity associated with the nematode symbionts Photorhabdus and Xenorhabdus.</title>
        <authorList>
            <person name="Tobias N.J."/>
            <person name="Wolff H."/>
            <person name="Djahanschiri B."/>
            <person name="Grundmann F."/>
            <person name="Kronenwerth M."/>
            <person name="Shi Y.M."/>
            <person name="Simonyi S."/>
            <person name="Grun P."/>
            <person name="Shapiro-Ilan D."/>
            <person name="Pidot S.J."/>
            <person name="Stinear T.P."/>
            <person name="Ebersberger I."/>
            <person name="Bode H.B."/>
        </authorList>
    </citation>
    <scope>NUCLEOTIDE SEQUENCE [LARGE SCALE GENOMIC DNA]</scope>
    <source>
        <strain evidence="2 3">DSM 17903</strain>
    </source>
</reference>
<sequence length="77" mass="8706">MSDKYSITKSRLSWLKSNSVALEIMTKNGHLISGLVKKFDDESVLVDVKGEDNRNDFQTVFYGSIESFRNSASNAVW</sequence>
<dbReference type="RefSeq" id="WP_099139890.1">
    <property type="nucleotide sequence ID" value="NZ_CAWNQJ010000123.1"/>
</dbReference>
<reference evidence="1" key="1">
    <citation type="journal article" date="2017" name="J. Invertebr. Pathol.">
        <title>Identification and bacterial characteristics of Xenorhabdus hominickii ANU101 from an entomopathogenic nematode, Steinernema monticolum.</title>
        <authorList>
            <person name="Park Y."/>
            <person name="Kang S."/>
            <person name="Sadekuzzaman M."/>
            <person name="Kim H."/>
            <person name="Jung J.K."/>
            <person name="Kim Y."/>
        </authorList>
    </citation>
    <scope>NUCLEOTIDE SEQUENCE</scope>
    <source>
        <strain evidence="1">ANU101</strain>
        <plasmid evidence="1">unnamed1</plasmid>
    </source>
</reference>
<dbReference type="EMBL" id="NJAI01000009">
    <property type="protein sequence ID" value="PHM52378.1"/>
    <property type="molecule type" value="Genomic_DNA"/>
</dbReference>
<organism evidence="1">
    <name type="scientific">Xenorhabdus hominickii</name>
    <dbReference type="NCBI Taxonomy" id="351679"/>
    <lineage>
        <taxon>Bacteria</taxon>
        <taxon>Pseudomonadati</taxon>
        <taxon>Pseudomonadota</taxon>
        <taxon>Gammaproteobacteria</taxon>
        <taxon>Enterobacterales</taxon>
        <taxon>Morganellaceae</taxon>
        <taxon>Xenorhabdus</taxon>
    </lineage>
</organism>
<evidence type="ECO:0000313" key="2">
    <source>
        <dbReference type="EMBL" id="PHM52378.1"/>
    </source>
</evidence>
<geneLocation type="plasmid" evidence="1">
    <name>unnamed1</name>
</geneLocation>
<evidence type="ECO:0000313" key="3">
    <source>
        <dbReference type="Proteomes" id="UP000225433"/>
    </source>
</evidence>
<proteinExistence type="predicted"/>
<evidence type="ECO:0000313" key="1">
    <source>
        <dbReference type="EMBL" id="ARD69664.1"/>
    </source>
</evidence>
<dbReference type="Gene3D" id="2.30.30.100">
    <property type="match status" value="1"/>
</dbReference>
<accession>A0A1V0M471</accession>
<protein>
    <submittedName>
        <fullName evidence="1">Uncharacterized protein</fullName>
    </submittedName>
</protein>
<name>A0A1V0M471_XENHO</name>
<dbReference type="AlphaFoldDB" id="A0A1V0M471"/>